<evidence type="ECO:0000256" key="1">
    <source>
        <dbReference type="SAM" id="MobiDB-lite"/>
    </source>
</evidence>
<proteinExistence type="predicted"/>
<gene>
    <name evidence="2" type="ORF">R1flu_022362</name>
</gene>
<sequence length="113" mass="12336">MSGNTTRAKQMTKLSRNPFDELNIQIDKLLDVRRIGPGRKRPADHDEENLVGATIHEPGSTTSSATTKMILRGGGNANHRKQPPHRVALQSDPPPSLPETNHERNAGGNCHST</sequence>
<accession>A0ABD1ZUW2</accession>
<name>A0ABD1ZUW2_9MARC</name>
<organism evidence="2 3">
    <name type="scientific">Riccia fluitans</name>
    <dbReference type="NCBI Taxonomy" id="41844"/>
    <lineage>
        <taxon>Eukaryota</taxon>
        <taxon>Viridiplantae</taxon>
        <taxon>Streptophyta</taxon>
        <taxon>Embryophyta</taxon>
        <taxon>Marchantiophyta</taxon>
        <taxon>Marchantiopsida</taxon>
        <taxon>Marchantiidae</taxon>
        <taxon>Marchantiales</taxon>
        <taxon>Ricciaceae</taxon>
        <taxon>Riccia</taxon>
    </lineage>
</organism>
<protein>
    <submittedName>
        <fullName evidence="2">Uncharacterized protein</fullName>
    </submittedName>
</protein>
<feature type="region of interest" description="Disordered" evidence="1">
    <location>
        <begin position="36"/>
        <end position="113"/>
    </location>
</feature>
<dbReference type="AlphaFoldDB" id="A0ABD1ZUW2"/>
<comment type="caution">
    <text evidence="2">The sequence shown here is derived from an EMBL/GenBank/DDBJ whole genome shotgun (WGS) entry which is preliminary data.</text>
</comment>
<evidence type="ECO:0000313" key="2">
    <source>
        <dbReference type="EMBL" id="KAL2654234.1"/>
    </source>
</evidence>
<evidence type="ECO:0000313" key="3">
    <source>
        <dbReference type="Proteomes" id="UP001605036"/>
    </source>
</evidence>
<dbReference type="Proteomes" id="UP001605036">
    <property type="component" value="Unassembled WGS sequence"/>
</dbReference>
<dbReference type="EMBL" id="JBHFFA010000001">
    <property type="protein sequence ID" value="KAL2654234.1"/>
    <property type="molecule type" value="Genomic_DNA"/>
</dbReference>
<reference evidence="2 3" key="1">
    <citation type="submission" date="2024-09" db="EMBL/GenBank/DDBJ databases">
        <title>Chromosome-scale assembly of Riccia fluitans.</title>
        <authorList>
            <person name="Paukszto L."/>
            <person name="Sawicki J."/>
            <person name="Karawczyk K."/>
            <person name="Piernik-Szablinska J."/>
            <person name="Szczecinska M."/>
            <person name="Mazdziarz M."/>
        </authorList>
    </citation>
    <scope>NUCLEOTIDE SEQUENCE [LARGE SCALE GENOMIC DNA]</scope>
    <source>
        <strain evidence="2">Rf_01</strain>
        <tissue evidence="2">Aerial parts of the thallus</tissue>
    </source>
</reference>
<keyword evidence="3" id="KW-1185">Reference proteome</keyword>